<dbReference type="PANTHER" id="PTHR32463">
    <property type="entry name" value="L-FUCOSE KINASE"/>
    <property type="match status" value="1"/>
</dbReference>
<comment type="similarity">
    <text evidence="5">Belongs to the GHMP kinase family.</text>
</comment>
<dbReference type="InterPro" id="IPR001174">
    <property type="entry name" value="HddA/FKP"/>
</dbReference>
<dbReference type="GO" id="GO:0005524">
    <property type="term" value="F:ATP binding"/>
    <property type="evidence" value="ECO:0007669"/>
    <property type="project" value="UniProtKB-KW"/>
</dbReference>
<dbReference type="PANTHER" id="PTHR32463:SF0">
    <property type="entry name" value="L-FUCOSE KINASE"/>
    <property type="match status" value="1"/>
</dbReference>
<dbReference type="PRINTS" id="PR00960">
    <property type="entry name" value="LMBPPROTEIN"/>
</dbReference>
<dbReference type="SUPFAM" id="SSF55060">
    <property type="entry name" value="GHMP Kinase, C-terminal domain"/>
    <property type="match status" value="1"/>
</dbReference>
<dbReference type="Proteomes" id="UP000236649">
    <property type="component" value="Chromosome 1"/>
</dbReference>
<evidence type="ECO:0000313" key="8">
    <source>
        <dbReference type="EMBL" id="AUT69269.1"/>
    </source>
</evidence>
<evidence type="ECO:0000256" key="5">
    <source>
        <dbReference type="ARBA" id="ARBA00038121"/>
    </source>
</evidence>
<name>A0AAN1J839_9BURK</name>
<dbReference type="Gene3D" id="3.30.230.120">
    <property type="match status" value="1"/>
</dbReference>
<dbReference type="InterPro" id="IPR006204">
    <property type="entry name" value="GHMP_kinase_N_dom"/>
</dbReference>
<reference evidence="8 9" key="1">
    <citation type="submission" date="2018-01" db="EMBL/GenBank/DDBJ databases">
        <title>Species boundaries and ecological features among Paraburkholderia terrae DSMZ17804T, P. hospita DSMZ17164T and P. caribensis DSMZ13236T.</title>
        <authorList>
            <person name="Pratama A.A."/>
        </authorList>
    </citation>
    <scope>NUCLEOTIDE SEQUENCE [LARGE SCALE GENOMIC DNA]</scope>
    <source>
        <strain evidence="8 9">DSM 17164</strain>
    </source>
</reference>
<dbReference type="GO" id="GO:0050201">
    <property type="term" value="F:fucokinase activity"/>
    <property type="evidence" value="ECO:0007669"/>
    <property type="project" value="TreeGrafter"/>
</dbReference>
<evidence type="ECO:0000256" key="2">
    <source>
        <dbReference type="ARBA" id="ARBA00022741"/>
    </source>
</evidence>
<dbReference type="AlphaFoldDB" id="A0AAN1J839"/>
<organism evidence="8 9">
    <name type="scientific">Paraburkholderia hospita</name>
    <dbReference type="NCBI Taxonomy" id="169430"/>
    <lineage>
        <taxon>Bacteria</taxon>
        <taxon>Pseudomonadati</taxon>
        <taxon>Pseudomonadota</taxon>
        <taxon>Betaproteobacteria</taxon>
        <taxon>Burkholderiales</taxon>
        <taxon>Burkholderiaceae</taxon>
        <taxon>Paraburkholderia</taxon>
    </lineage>
</organism>
<dbReference type="EMBL" id="CP026105">
    <property type="protein sequence ID" value="AUT69269.1"/>
    <property type="molecule type" value="Genomic_DNA"/>
</dbReference>
<dbReference type="SUPFAM" id="SSF54211">
    <property type="entry name" value="Ribosomal protein S5 domain 2-like"/>
    <property type="match status" value="1"/>
</dbReference>
<evidence type="ECO:0000256" key="4">
    <source>
        <dbReference type="ARBA" id="ARBA00022840"/>
    </source>
</evidence>
<protein>
    <submittedName>
        <fullName evidence="8">Dehydrogenase</fullName>
    </submittedName>
</protein>
<evidence type="ECO:0000256" key="3">
    <source>
        <dbReference type="ARBA" id="ARBA00022777"/>
    </source>
</evidence>
<keyword evidence="3" id="KW-0418">Kinase</keyword>
<dbReference type="PIRSF" id="PIRSF036406">
    <property type="entry name" value="Hept_kin"/>
    <property type="match status" value="1"/>
</dbReference>
<dbReference type="InterPro" id="IPR014606">
    <property type="entry name" value="Heptose_7-P_kinase"/>
</dbReference>
<dbReference type="RefSeq" id="WP_079486689.1">
    <property type="nucleotide sequence ID" value="NZ_CADFGJ010000025.1"/>
</dbReference>
<accession>A0AAN1J839</accession>
<dbReference type="InterPro" id="IPR036554">
    <property type="entry name" value="GHMP_kinase_C_sf"/>
</dbReference>
<dbReference type="Pfam" id="PF00288">
    <property type="entry name" value="GHMP_kinases_N"/>
    <property type="match status" value="1"/>
</dbReference>
<evidence type="ECO:0000256" key="1">
    <source>
        <dbReference type="ARBA" id="ARBA00022679"/>
    </source>
</evidence>
<dbReference type="GO" id="GO:0042352">
    <property type="term" value="P:GDP-L-fucose salvage"/>
    <property type="evidence" value="ECO:0007669"/>
    <property type="project" value="TreeGrafter"/>
</dbReference>
<dbReference type="InterPro" id="IPR020568">
    <property type="entry name" value="Ribosomal_Su5_D2-typ_SF"/>
</dbReference>
<sequence>MANTYTPGTVRARAPLRLGLAGGGTDVSPYSDDFGGLVLNATIDKFAYATIMPRDDETIELVAADNSIQWSGASSAKLELVKGLELHVGVYNRIVRDYNDGRPLAVTVTTHSEAPPGSGLGSSSTMVVALVHAFAEYLQIPLGEYDIAHLAYDIERVDLAFAGGKQDQYAAAFGGFNFMEFYGDRVIVNPLRIKQSIRAELESSLVLFYTGVSRESAKIIQQQTDSVKSGNNTSLDALHRVKQEATRMKEAVLKGDFASFAESMRLSWASKKLMATSISNSSIDAIYDAAIAAGALAGKVSGAGGGGFMMFVVDPTKRPNVIRALEKFNGQVFTCNFTEHGAYSWRTQ</sequence>
<evidence type="ECO:0000259" key="6">
    <source>
        <dbReference type="Pfam" id="PF00288"/>
    </source>
</evidence>
<evidence type="ECO:0000313" key="9">
    <source>
        <dbReference type="Proteomes" id="UP000236649"/>
    </source>
</evidence>
<dbReference type="KEGG" id="phs:C2L64_13965"/>
<keyword evidence="1" id="KW-0808">Transferase</keyword>
<keyword evidence="4" id="KW-0067">ATP-binding</keyword>
<feature type="domain" description="GHMP kinase N-terminal" evidence="6">
    <location>
        <begin position="88"/>
        <end position="175"/>
    </location>
</feature>
<dbReference type="InterPro" id="IPR052203">
    <property type="entry name" value="GHMP_Kinase-Related"/>
</dbReference>
<keyword evidence="2" id="KW-0547">Nucleotide-binding</keyword>
<feature type="domain" description="GHMP kinase C-terminal" evidence="7">
    <location>
        <begin position="248"/>
        <end position="328"/>
    </location>
</feature>
<gene>
    <name evidence="8" type="ORF">C2L64_13965</name>
</gene>
<evidence type="ECO:0000259" key="7">
    <source>
        <dbReference type="Pfam" id="PF08544"/>
    </source>
</evidence>
<proteinExistence type="inferred from homology"/>
<dbReference type="Pfam" id="PF08544">
    <property type="entry name" value="GHMP_kinases_C"/>
    <property type="match status" value="1"/>
</dbReference>
<dbReference type="GeneID" id="55529428"/>
<dbReference type="InterPro" id="IPR013750">
    <property type="entry name" value="GHMP_kinase_C_dom"/>
</dbReference>